<keyword evidence="2" id="KW-0175">Coiled coil</keyword>
<organism evidence="4 5">
    <name type="scientific">Fusarium falciforme</name>
    <dbReference type="NCBI Taxonomy" id="195108"/>
    <lineage>
        <taxon>Eukaryota</taxon>
        <taxon>Fungi</taxon>
        <taxon>Dikarya</taxon>
        <taxon>Ascomycota</taxon>
        <taxon>Pezizomycotina</taxon>
        <taxon>Sordariomycetes</taxon>
        <taxon>Hypocreomycetidae</taxon>
        <taxon>Hypocreales</taxon>
        <taxon>Nectriaceae</taxon>
        <taxon>Fusarium</taxon>
        <taxon>Fusarium solani species complex</taxon>
    </lineage>
</organism>
<feature type="domain" description="NACHT" evidence="3">
    <location>
        <begin position="213"/>
        <end position="358"/>
    </location>
</feature>
<gene>
    <name evidence="4" type="ORF">NW755_013240</name>
</gene>
<dbReference type="PROSITE" id="PS50837">
    <property type="entry name" value="NACHT"/>
    <property type="match status" value="1"/>
</dbReference>
<dbReference type="EMBL" id="JAOQAV010000076">
    <property type="protein sequence ID" value="KAJ4178401.1"/>
    <property type="molecule type" value="Genomic_DNA"/>
</dbReference>
<dbReference type="Gene3D" id="3.40.50.300">
    <property type="entry name" value="P-loop containing nucleotide triphosphate hydrolases"/>
    <property type="match status" value="1"/>
</dbReference>
<dbReference type="PANTHER" id="PTHR10039">
    <property type="entry name" value="AMELOGENIN"/>
    <property type="match status" value="1"/>
</dbReference>
<protein>
    <recommendedName>
        <fullName evidence="3">NACHT domain-containing protein</fullName>
    </recommendedName>
</protein>
<dbReference type="PANTHER" id="PTHR10039:SF16">
    <property type="entry name" value="GPI INOSITOL-DEACYLASE"/>
    <property type="match status" value="1"/>
</dbReference>
<dbReference type="SUPFAM" id="SSF52540">
    <property type="entry name" value="P-loop containing nucleoside triphosphate hydrolases"/>
    <property type="match status" value="1"/>
</dbReference>
<evidence type="ECO:0000256" key="2">
    <source>
        <dbReference type="SAM" id="Coils"/>
    </source>
</evidence>
<keyword evidence="5" id="KW-1185">Reference proteome</keyword>
<dbReference type="InterPro" id="IPR027417">
    <property type="entry name" value="P-loop_NTPase"/>
</dbReference>
<evidence type="ECO:0000313" key="5">
    <source>
        <dbReference type="Proteomes" id="UP001152087"/>
    </source>
</evidence>
<dbReference type="InterPro" id="IPR056884">
    <property type="entry name" value="NPHP3-like_N"/>
</dbReference>
<dbReference type="Proteomes" id="UP001152087">
    <property type="component" value="Unassembled WGS sequence"/>
</dbReference>
<name>A0A9W8QWB4_9HYPO</name>
<reference evidence="4" key="1">
    <citation type="submission" date="2022-09" db="EMBL/GenBank/DDBJ databases">
        <title>Fusarium specimens isolated from Avocado Roots.</title>
        <authorList>
            <person name="Stajich J."/>
            <person name="Roper C."/>
            <person name="Heimlech-Rivalta G."/>
        </authorList>
    </citation>
    <scope>NUCLEOTIDE SEQUENCE</scope>
    <source>
        <strain evidence="4">A02</strain>
    </source>
</reference>
<feature type="coiled-coil region" evidence="2">
    <location>
        <begin position="24"/>
        <end position="97"/>
    </location>
</feature>
<dbReference type="InterPro" id="IPR007111">
    <property type="entry name" value="NACHT_NTPase"/>
</dbReference>
<accession>A0A9W8QWB4</accession>
<keyword evidence="1" id="KW-0677">Repeat</keyword>
<evidence type="ECO:0000259" key="3">
    <source>
        <dbReference type="PROSITE" id="PS50837"/>
    </source>
</evidence>
<dbReference type="Pfam" id="PF24883">
    <property type="entry name" value="NPHP3_N"/>
    <property type="match status" value="1"/>
</dbReference>
<proteinExistence type="predicted"/>
<evidence type="ECO:0000313" key="4">
    <source>
        <dbReference type="EMBL" id="KAJ4178401.1"/>
    </source>
</evidence>
<sequence>MEGLGVAANVIAVIDLTTKATSACAAYLKAVKNAKTDIERLQSELRNLDVILQGAARLVKGHDGSKLQTMGQLKGALSDASSQLQQLIVKLEDKQGKTRKAMSHFGFRALKWPFESAEVASIIQDMERNRNNISAALVIDNTALQVETHSTVQKISSNVQHINRILDMSKIPVAKGAAFDSHTNEHDPKCLPNTRVELRQTITAWAEDTHSDTIFWLNGMAGTGKSTISRTIAHSFAQKKMLGASFFFKRGERDRGSASRLFTTIPAQLINRLPEIGPLVIKAIEDEPDLPNKFIQEQFEKLILNPLHGVSASGVLVLVIDALDECDRVADVRLIVNILARLKSLNRIKLKAFVTSRPELPIRLGFNNIQDEYKDLVLHEIPKPVIEHDISEFLHHQLEQARLEYNSQSDPNDQLGPDWPGTQATNTLIQMAVPLFIFAATMCRFIQDPLYDPATQLEKVLKYKSSAQDSEMAKLDTTYRPTLDQLLVDRTGRARERVLKDFRDVVGTIVLLQEPLSISTLSCLAEIPERVISGILRPLHSVLSVPISPREPIRMLHLSFHDFLVDKEMHEADPFWVDDQETHERIVTRCLDLLRSGKHLKQDICDLGLPGARRADIEQREVNLKLPGEVRYACLYFTHHLEGSGLKIDDSHPVFSFLKDYFLFWLEALAIQGEAHNCSAMIASIQSLVDVGHFYFLDFQMLT</sequence>
<comment type="caution">
    <text evidence="4">The sequence shown here is derived from an EMBL/GenBank/DDBJ whole genome shotgun (WGS) entry which is preliminary data.</text>
</comment>
<dbReference type="AlphaFoldDB" id="A0A9W8QWB4"/>
<evidence type="ECO:0000256" key="1">
    <source>
        <dbReference type="ARBA" id="ARBA00022737"/>
    </source>
</evidence>